<dbReference type="GO" id="GO:0052621">
    <property type="term" value="F:diguanylate cyclase activity"/>
    <property type="evidence" value="ECO:0007669"/>
    <property type="project" value="UniProtKB-EC"/>
</dbReference>
<feature type="modified residue" description="4-aspartylphosphate" evidence="1">
    <location>
        <position position="51"/>
    </location>
</feature>
<dbReference type="PANTHER" id="PTHR45138">
    <property type="entry name" value="REGULATORY COMPONENTS OF SENSORY TRANSDUCTION SYSTEM"/>
    <property type="match status" value="1"/>
</dbReference>
<dbReference type="PROSITE" id="PS50887">
    <property type="entry name" value="GGDEF"/>
    <property type="match status" value="1"/>
</dbReference>
<dbReference type="Gene3D" id="3.40.50.2300">
    <property type="match status" value="1"/>
</dbReference>
<dbReference type="PROSITE" id="PS50110">
    <property type="entry name" value="RESPONSE_REGULATORY"/>
    <property type="match status" value="1"/>
</dbReference>
<dbReference type="SUPFAM" id="SSF52172">
    <property type="entry name" value="CheY-like"/>
    <property type="match status" value="1"/>
</dbReference>
<evidence type="ECO:0000259" key="2">
    <source>
        <dbReference type="PROSITE" id="PS50110"/>
    </source>
</evidence>
<feature type="domain" description="GGDEF" evidence="3">
    <location>
        <begin position="168"/>
        <end position="303"/>
    </location>
</feature>
<dbReference type="EMBL" id="JBHUGA010000011">
    <property type="protein sequence ID" value="MFD1846137.1"/>
    <property type="molecule type" value="Genomic_DNA"/>
</dbReference>
<keyword evidence="5" id="KW-1185">Reference proteome</keyword>
<dbReference type="InterPro" id="IPR000160">
    <property type="entry name" value="GGDEF_dom"/>
</dbReference>
<evidence type="ECO:0000259" key="3">
    <source>
        <dbReference type="PROSITE" id="PS50887"/>
    </source>
</evidence>
<dbReference type="InterPro" id="IPR001789">
    <property type="entry name" value="Sig_transdc_resp-reg_receiver"/>
</dbReference>
<feature type="domain" description="Response regulatory" evidence="2">
    <location>
        <begin position="2"/>
        <end position="118"/>
    </location>
</feature>
<dbReference type="InterPro" id="IPR050469">
    <property type="entry name" value="Diguanylate_Cyclase"/>
</dbReference>
<reference evidence="5" key="1">
    <citation type="journal article" date="2019" name="Int. J. Syst. Evol. Microbiol.">
        <title>The Global Catalogue of Microorganisms (GCM) 10K type strain sequencing project: providing services to taxonomists for standard genome sequencing and annotation.</title>
        <authorList>
            <consortium name="The Broad Institute Genomics Platform"/>
            <consortium name="The Broad Institute Genome Sequencing Center for Infectious Disease"/>
            <person name="Wu L."/>
            <person name="Ma J."/>
        </authorList>
    </citation>
    <scope>NUCLEOTIDE SEQUENCE [LARGE SCALE GENOMIC DNA]</scope>
    <source>
        <strain evidence="5">JCM 11496</strain>
    </source>
</reference>
<dbReference type="Pfam" id="PF00072">
    <property type="entry name" value="Response_reg"/>
    <property type="match status" value="1"/>
</dbReference>
<organism evidence="4 5">
    <name type="scientific">Arthrobacter flavus</name>
    <dbReference type="NCBI Taxonomy" id="95172"/>
    <lineage>
        <taxon>Bacteria</taxon>
        <taxon>Bacillati</taxon>
        <taxon>Actinomycetota</taxon>
        <taxon>Actinomycetes</taxon>
        <taxon>Micrococcales</taxon>
        <taxon>Micrococcaceae</taxon>
        <taxon>Arthrobacter</taxon>
    </lineage>
</organism>
<accession>A0ABW4Q5P0</accession>
<dbReference type="Gene3D" id="3.30.70.270">
    <property type="match status" value="1"/>
</dbReference>
<keyword evidence="4" id="KW-0808">Transferase</keyword>
<dbReference type="InterPro" id="IPR029787">
    <property type="entry name" value="Nucleotide_cyclase"/>
</dbReference>
<evidence type="ECO:0000313" key="4">
    <source>
        <dbReference type="EMBL" id="MFD1846137.1"/>
    </source>
</evidence>
<dbReference type="CDD" id="cd01949">
    <property type="entry name" value="GGDEF"/>
    <property type="match status" value="1"/>
</dbReference>
<gene>
    <name evidence="4" type="ORF">ACFSFX_05945</name>
</gene>
<dbReference type="NCBIfam" id="TIGR00254">
    <property type="entry name" value="GGDEF"/>
    <property type="match status" value="1"/>
</dbReference>
<comment type="caution">
    <text evidence="4">The sequence shown here is derived from an EMBL/GenBank/DDBJ whole genome shotgun (WGS) entry which is preliminary data.</text>
</comment>
<dbReference type="CDD" id="cd17574">
    <property type="entry name" value="REC_OmpR"/>
    <property type="match status" value="1"/>
</dbReference>
<dbReference type="SMART" id="SM00267">
    <property type="entry name" value="GGDEF"/>
    <property type="match status" value="1"/>
</dbReference>
<proteinExistence type="predicted"/>
<dbReference type="InterPro" id="IPR011006">
    <property type="entry name" value="CheY-like_superfamily"/>
</dbReference>
<evidence type="ECO:0000256" key="1">
    <source>
        <dbReference type="PROSITE-ProRule" id="PRU00169"/>
    </source>
</evidence>
<sequence length="305" mass="33352">MKVLVVDDDPGSLMVAKAVVEQAGYECLSATDGDSAWELFQHCQPQVVVTDWMMPGLNGLELCRAIRSAEVDTYTYLVLLTSFGSQNDVLAGMEAGADDYVTKPLDPFTLRTRLLVARRVTALHSELGKYRQELTRQARTDPLTNVDNRLKLTEDLELLHNRSLRYGGRYSLALCDVDHFKSFNDLQGHPAGDEALKSVAKTLAALARDTDGVYRYGGEEFLLILPDQDAKAAEAAVERIRSGIEELAITHYGNPRQVLTISAGISTFASDHAVSSGQLLKEADDALYAAKAAGRNRVSSFVRAG</sequence>
<name>A0ABW4Q5P0_9MICC</name>
<dbReference type="PANTHER" id="PTHR45138:SF9">
    <property type="entry name" value="DIGUANYLATE CYCLASE DGCM-RELATED"/>
    <property type="match status" value="1"/>
</dbReference>
<dbReference type="RefSeq" id="WP_343880105.1">
    <property type="nucleotide sequence ID" value="NZ_BAAAIJ010000047.1"/>
</dbReference>
<evidence type="ECO:0000313" key="5">
    <source>
        <dbReference type="Proteomes" id="UP001597307"/>
    </source>
</evidence>
<dbReference type="EC" id="2.7.7.65" evidence="4"/>
<dbReference type="SMART" id="SM00448">
    <property type="entry name" value="REC"/>
    <property type="match status" value="1"/>
</dbReference>
<dbReference type="Pfam" id="PF00990">
    <property type="entry name" value="GGDEF"/>
    <property type="match status" value="1"/>
</dbReference>
<dbReference type="SUPFAM" id="SSF55073">
    <property type="entry name" value="Nucleotide cyclase"/>
    <property type="match status" value="1"/>
</dbReference>
<keyword evidence="1" id="KW-0597">Phosphoprotein</keyword>
<protein>
    <submittedName>
        <fullName evidence="4">Diguanylate cyclase domain-containing protein</fullName>
        <ecNumber evidence="4">2.7.7.65</ecNumber>
    </submittedName>
</protein>
<dbReference type="Proteomes" id="UP001597307">
    <property type="component" value="Unassembled WGS sequence"/>
</dbReference>
<dbReference type="InterPro" id="IPR043128">
    <property type="entry name" value="Rev_trsase/Diguanyl_cyclase"/>
</dbReference>
<keyword evidence="4" id="KW-0548">Nucleotidyltransferase</keyword>